<evidence type="ECO:0000256" key="10">
    <source>
        <dbReference type="ARBA" id="ARBA00025854"/>
    </source>
</evidence>
<dbReference type="EMBL" id="HBUF01340792">
    <property type="protein sequence ID" value="CAG6703038.1"/>
    <property type="molecule type" value="Transcribed_RNA"/>
</dbReference>
<dbReference type="Pfam" id="PF03896">
    <property type="entry name" value="TRAP_alpha"/>
    <property type="match status" value="1"/>
</dbReference>
<evidence type="ECO:0000256" key="8">
    <source>
        <dbReference type="ARBA" id="ARBA00023136"/>
    </source>
</evidence>
<keyword evidence="5 14" id="KW-0732">Signal</keyword>
<comment type="similarity">
    <text evidence="2">Belongs to the TRAP-alpha family.</text>
</comment>
<evidence type="ECO:0000256" key="5">
    <source>
        <dbReference type="ARBA" id="ARBA00022729"/>
    </source>
</evidence>
<proteinExistence type="inferred from homology"/>
<feature type="signal peptide" evidence="14">
    <location>
        <begin position="1"/>
        <end position="20"/>
    </location>
</feature>
<evidence type="ECO:0000313" key="15">
    <source>
        <dbReference type="EMBL" id="CAG6609591.1"/>
    </source>
</evidence>
<feature type="region of interest" description="Disordered" evidence="12">
    <location>
        <begin position="259"/>
        <end position="291"/>
    </location>
</feature>
<dbReference type="PANTHER" id="PTHR12924">
    <property type="entry name" value="TRANSLOCON-ASSOCIATED PROTEIN, ALPHA SUBUNIT"/>
    <property type="match status" value="1"/>
</dbReference>
<evidence type="ECO:0000256" key="9">
    <source>
        <dbReference type="ARBA" id="ARBA00025620"/>
    </source>
</evidence>
<dbReference type="EMBL" id="HBUF01015231">
    <property type="protein sequence ID" value="CAG6609591.1"/>
    <property type="molecule type" value="Transcribed_RNA"/>
</dbReference>
<reference evidence="15" key="1">
    <citation type="submission" date="2021-05" db="EMBL/GenBank/DDBJ databases">
        <authorList>
            <person name="Alioto T."/>
            <person name="Alioto T."/>
            <person name="Gomez Garrido J."/>
        </authorList>
    </citation>
    <scope>NUCLEOTIDE SEQUENCE</scope>
</reference>
<feature type="chain" id="PRO_5033670715" description="Translocon-associated protein subunit alpha" evidence="14">
    <location>
        <begin position="21"/>
        <end position="291"/>
    </location>
</feature>
<keyword evidence="6" id="KW-0256">Endoplasmic reticulum</keyword>
<keyword evidence="8 13" id="KW-0472">Membrane</keyword>
<dbReference type="EMBL" id="HBUF01340790">
    <property type="protein sequence ID" value="CAG6703036.1"/>
    <property type="molecule type" value="Transcribed_RNA"/>
</dbReference>
<feature type="compositionally biased region" description="Low complexity" evidence="12">
    <location>
        <begin position="259"/>
        <end position="270"/>
    </location>
</feature>
<evidence type="ECO:0000256" key="12">
    <source>
        <dbReference type="SAM" id="MobiDB-lite"/>
    </source>
</evidence>
<dbReference type="EMBL" id="HBUF01681066">
    <property type="protein sequence ID" value="CAG6792345.1"/>
    <property type="molecule type" value="Transcribed_RNA"/>
</dbReference>
<dbReference type="PANTHER" id="PTHR12924:SF0">
    <property type="entry name" value="TRANSLOCON-ASSOCIATED PROTEIN SUBUNIT ALPHA"/>
    <property type="match status" value="1"/>
</dbReference>
<feature type="region of interest" description="Disordered" evidence="12">
    <location>
        <begin position="35"/>
        <end position="66"/>
    </location>
</feature>
<keyword evidence="4 13" id="KW-0812">Transmembrane</keyword>
<evidence type="ECO:0000256" key="6">
    <source>
        <dbReference type="ARBA" id="ARBA00022824"/>
    </source>
</evidence>
<name>A0A8D8PPN5_9HEMI</name>
<feature type="transmembrane region" description="Helical" evidence="13">
    <location>
        <begin position="199"/>
        <end position="221"/>
    </location>
</feature>
<evidence type="ECO:0000256" key="3">
    <source>
        <dbReference type="ARBA" id="ARBA00020280"/>
    </source>
</evidence>
<dbReference type="InterPro" id="IPR005595">
    <property type="entry name" value="TRAP_alpha"/>
</dbReference>
<evidence type="ECO:0000256" key="13">
    <source>
        <dbReference type="SAM" id="Phobius"/>
    </source>
</evidence>
<evidence type="ECO:0000256" key="11">
    <source>
        <dbReference type="ARBA" id="ARBA00031071"/>
    </source>
</evidence>
<dbReference type="AlphaFoldDB" id="A0A8D8PPN5"/>
<evidence type="ECO:0000256" key="4">
    <source>
        <dbReference type="ARBA" id="ARBA00022692"/>
    </source>
</evidence>
<evidence type="ECO:0000256" key="7">
    <source>
        <dbReference type="ARBA" id="ARBA00022989"/>
    </source>
</evidence>
<dbReference type="EMBL" id="HBUF01015230">
    <property type="protein sequence ID" value="CAG6609590.1"/>
    <property type="molecule type" value="Transcribed_RNA"/>
</dbReference>
<dbReference type="EMBL" id="HBUF01681065">
    <property type="protein sequence ID" value="CAG6792344.1"/>
    <property type="molecule type" value="Transcribed_RNA"/>
</dbReference>
<keyword evidence="7 13" id="KW-1133">Transmembrane helix</keyword>
<evidence type="ECO:0000256" key="2">
    <source>
        <dbReference type="ARBA" id="ARBA00006776"/>
    </source>
</evidence>
<dbReference type="EMBL" id="HBUF01015232">
    <property type="protein sequence ID" value="CAG6609592.1"/>
    <property type="molecule type" value="Transcribed_RNA"/>
</dbReference>
<sequence>MKYLFLIGLLVFPFIVSTFSGPSLFVAAEEDEIEDDVDVEGETEGDGAVLDEGEEDGSRKPGGSPDAETNILFTKPIFSQVSNLDLPAGSVVEFLVGFANKGRQDFTLDTLDASLRYPMDNNFFIQNFSTIIYNRIVKPGHEATLGYSFIPAEAVAGRPFGLSINLQYRDEHNNYFYEGIYNETVNITEIDEGLDGETFFLYVFLGACVVLLLVIGQHFLYSVGKKRVGTSQSKKQTVETGTKNSKDIDYDWIPKETLNNLKNLTNSPKSPKGKNPQSPRQRKIKRTAGDD</sequence>
<feature type="compositionally biased region" description="Basic residues" evidence="12">
    <location>
        <begin position="280"/>
        <end position="291"/>
    </location>
</feature>
<comment type="subcellular location">
    <subcellularLocation>
        <location evidence="1">Endoplasmic reticulum membrane</location>
        <topology evidence="1">Single-pass type I membrane protein</topology>
    </subcellularLocation>
</comment>
<protein>
    <recommendedName>
        <fullName evidence="3">Translocon-associated protein subunit alpha</fullName>
    </recommendedName>
    <alternativeName>
        <fullName evidence="11">Signal sequence receptor subunit alpha</fullName>
    </alternativeName>
</protein>
<feature type="compositionally biased region" description="Acidic residues" evidence="12">
    <location>
        <begin position="35"/>
        <end position="55"/>
    </location>
</feature>
<evidence type="ECO:0000256" key="1">
    <source>
        <dbReference type="ARBA" id="ARBA00004115"/>
    </source>
</evidence>
<dbReference type="GO" id="GO:0005789">
    <property type="term" value="C:endoplasmic reticulum membrane"/>
    <property type="evidence" value="ECO:0007669"/>
    <property type="project" value="UniProtKB-SubCell"/>
</dbReference>
<dbReference type="EMBL" id="HBUF01340791">
    <property type="protein sequence ID" value="CAG6703037.1"/>
    <property type="molecule type" value="Transcribed_RNA"/>
</dbReference>
<dbReference type="EMBL" id="HBUF01681067">
    <property type="protein sequence ID" value="CAG6792346.1"/>
    <property type="molecule type" value="Transcribed_RNA"/>
</dbReference>
<evidence type="ECO:0000256" key="14">
    <source>
        <dbReference type="SAM" id="SignalP"/>
    </source>
</evidence>
<organism evidence="15">
    <name type="scientific">Cacopsylla melanoneura</name>
    <dbReference type="NCBI Taxonomy" id="428564"/>
    <lineage>
        <taxon>Eukaryota</taxon>
        <taxon>Metazoa</taxon>
        <taxon>Ecdysozoa</taxon>
        <taxon>Arthropoda</taxon>
        <taxon>Hexapoda</taxon>
        <taxon>Insecta</taxon>
        <taxon>Pterygota</taxon>
        <taxon>Neoptera</taxon>
        <taxon>Paraneoptera</taxon>
        <taxon>Hemiptera</taxon>
        <taxon>Sternorrhyncha</taxon>
        <taxon>Psylloidea</taxon>
        <taxon>Psyllidae</taxon>
        <taxon>Psyllinae</taxon>
        <taxon>Cacopsylla</taxon>
    </lineage>
</organism>
<accession>A0A8D8PPN5</accession>
<comment type="subunit">
    <text evidence="10">Heterotetramer of TRAP-alpha, TRAP-beta, TRAP-delta and TRAP-gamma. Interacts with palmitoylated calnexin (CALX), the interaction is required for efficient folding of glycosylated proteins.</text>
</comment>
<comment type="function">
    <text evidence="9">TRAP proteins are part of a complex whose function is to bind calcium to the ER membrane and thereby regulate the retention of ER resident proteins. May be involved in the recycling of the translocation apparatus after completion of the translocation process or may function as a membrane-bound chaperone facilitating folding of translocated proteins.</text>
</comment>